<dbReference type="GO" id="GO:0071264">
    <property type="term" value="P:positive regulation of translational initiation in response to starvation"/>
    <property type="evidence" value="ECO:0007669"/>
    <property type="project" value="EnsemblFungi"/>
</dbReference>
<evidence type="ECO:0000256" key="2">
    <source>
        <dbReference type="ARBA" id="ARBA00022527"/>
    </source>
</evidence>
<dbReference type="PANTHER" id="PTHR11042:SF136">
    <property type="entry name" value="EIF-2-ALPHA KINASE GCN2"/>
    <property type="match status" value="1"/>
</dbReference>
<dbReference type="Pfam" id="PF12745">
    <property type="entry name" value="HGTP_anticodon2"/>
    <property type="match status" value="1"/>
</dbReference>
<dbReference type="CDD" id="cd14046">
    <property type="entry name" value="STKc_EIF2AK4_GCN2_rpt2"/>
    <property type="match status" value="1"/>
</dbReference>
<dbReference type="PROSITE" id="PS50011">
    <property type="entry name" value="PROTEIN_KINASE_DOM"/>
    <property type="match status" value="2"/>
</dbReference>
<dbReference type="GO" id="GO:0022626">
    <property type="term" value="C:cytosolic ribosome"/>
    <property type="evidence" value="ECO:0007669"/>
    <property type="project" value="EnsemblFungi"/>
</dbReference>
<dbReference type="InterPro" id="IPR016135">
    <property type="entry name" value="UBQ-conjugating_enzyme/RWD"/>
</dbReference>
<feature type="active site" description="Proton acceptor" evidence="10">
    <location>
        <position position="750"/>
    </location>
</feature>
<dbReference type="Pfam" id="PF05773">
    <property type="entry name" value="RWD"/>
    <property type="match status" value="1"/>
</dbReference>
<dbReference type="GO" id="GO:0004860">
    <property type="term" value="F:protein kinase inhibitor activity"/>
    <property type="evidence" value="ECO:0007669"/>
    <property type="project" value="EnsemblFungi"/>
</dbReference>
<dbReference type="PROSITE" id="PS50908">
    <property type="entry name" value="RWD"/>
    <property type="match status" value="1"/>
</dbReference>
<evidence type="ECO:0000259" key="14">
    <source>
        <dbReference type="PROSITE" id="PS50011"/>
    </source>
</evidence>
<gene>
    <name evidence="16" type="ORF">T551_01284</name>
</gene>
<dbReference type="GO" id="GO:1904262">
    <property type="term" value="P:negative regulation of TORC1 signaling"/>
    <property type="evidence" value="ECO:0007669"/>
    <property type="project" value="EnsemblFungi"/>
</dbReference>
<dbReference type="GO" id="GO:0005524">
    <property type="term" value="F:ATP binding"/>
    <property type="evidence" value="ECO:0007669"/>
    <property type="project" value="UniProtKB-UniRule"/>
</dbReference>
<keyword evidence="5" id="KW-0418">Kinase</keyword>
<dbReference type="GO" id="GO:0043023">
    <property type="term" value="F:ribosomal large subunit binding"/>
    <property type="evidence" value="ECO:0007669"/>
    <property type="project" value="EnsemblFungi"/>
</dbReference>
<dbReference type="Proteomes" id="UP000053447">
    <property type="component" value="Unassembled WGS sequence"/>
</dbReference>
<dbReference type="GO" id="GO:0005634">
    <property type="term" value="C:nucleus"/>
    <property type="evidence" value="ECO:0007669"/>
    <property type="project" value="TreeGrafter"/>
</dbReference>
<dbReference type="InterPro" id="IPR011009">
    <property type="entry name" value="Kinase-like_dom_sf"/>
</dbReference>
<dbReference type="STRING" id="1408657.A0A0W4ZS67"/>
<sequence length="1561" mass="182680">MDSELVECFEIQKNEVQALKAIYMDDFTYIDNNVFSHTSDELASFFLKIHLHSDFNGVSFFSLDLKIYMTTTYPKTKPKVIIDNSVNLLKSQLIQIEDIISKTINELEGREMIYEISSNVQDILHEWQNEYRPSTNLSQERHLRILEEELKQQLIEEKIRKEQEHFKKEEERILDEMIQKELIRRKGQIIQANKRQQQDCYQLKGLSDDIVIFDKEMEIQNEQYGLVRFQAVKDLLTFRKQSFMTVKLAIPVTDQNRDNILILKELILNSEFWKSFDGTKEIYRMEQELQAFIALRHPSIVQFYGCRISLLNSGSWKLLCLQEYIPRGSLRDILENVGSVSLDIARNWAMDLLEGINEAHRRGFLHKNLHLGNILIFKSEKGRSVAKISDYGISYSLQHMNKLCSFTLNDKSFSKKSPISKKWHPPEYKFESENPVFNRKSDIWMFGIIFLQMIFGIDSISKYSNLKEICDPTIPSTVIDFLNLALQVNWHKRPSASDLLASPFFTSGQIARTLGLNTKIISKPLHEFPRISKYRSQSSTLQLASRYENDFEEVKWLGKGAYGKVIKVRNRLDGQYYAIKRICLNKNKNEYSRIIREVITLSRLHHQHIVRYFSAWLEDLSSEETVCEHGSREFGRSFDSYKHESDIVTSNFSEYISSGRPKQSFLNYFESEICENLSDKSSESVNNSVFVDLKFSNSGILYIQMEYCEKRTLKDILESKHVNIDEIWRLFRQILDALVHIHGQGVIHRDLKPSNIFLDENGDVKIGDFGLATECWTIIENLVSKKYSENIENDNDLTSGIGTALYIAPELLNRDIDHSYNQKVDMYSLGIILFEMCYPFKTSMERIKTILNLRDPNIIFPLKFPSNKFSNQKHIISWLLQHDPKTRPTSFQLLRCDMLPPKVEDEYIRESLHTLANPNTPYYVKLIETLFSQNIDKCKDYTYDIMTNSLNIESPLMDWLKNCLTSIFKRHGAISNNDRSQLFPKNDIYNSVQDLATFLDSHGTLLQLPYDLILPFARHLTKYSLNYGKYYCFGKVYRSSTIDTIPWSLNEVNFDIVTKKEDNLSLYESECIKILDEIVNEVPSLSKMKILININHCDILDSIFDYCGIDIPYRPRASILLSQLGKTITLKQIQNQLRSESLLSGSSLEQLDKFNFQDEFEAGILRLLNIFDMSMHQNLLRSIESIRSVFLYSKYLHIEHEIYFFPLTVHNYQFYKGGLIFEALVMQNKKCDIFAIGGRYDTLVHHCLPPLSSRKISISVVGITIYIEKILSSLLKFSFNEFPIRKYSKTGSISFRWPWNAARCDVLVSSINHGFLNECLEILSELWKFNIKTELSRSNLETLEEIIDFAKKNGINWIVIVRHKSYEAKGLFKDYSVKVKNIASEHDEEILYSSLVPWLLGEITERNRQDMSDNLTKFNMTNKINTNDIMIRKRVLDVNSNKKNELSVRFLLEGNRKIKLKQKQFIINKAYEYISELTNDICSKKPVVFCVDLNDDIYELIKNTCLKEYQWRKVIDTAPAHQRHYVHQLWSSLKDIQNESGHQRVWLYTFRANKAFLYEFR</sequence>
<dbReference type="PIRSF" id="PIRSF000660">
    <property type="entry name" value="Ser/Thr_PK_GCN2"/>
    <property type="match status" value="1"/>
</dbReference>
<dbReference type="Gene3D" id="3.30.930.10">
    <property type="entry name" value="Bira Bifunctional Protein, Domain 2"/>
    <property type="match status" value="1"/>
</dbReference>
<comment type="catalytic activity">
    <reaction evidence="9">
        <text>L-seryl-[protein] + ATP = O-phospho-L-seryl-[protein] + ADP + H(+)</text>
        <dbReference type="Rhea" id="RHEA:17989"/>
        <dbReference type="Rhea" id="RHEA-COMP:9863"/>
        <dbReference type="Rhea" id="RHEA-COMP:11604"/>
        <dbReference type="ChEBI" id="CHEBI:15378"/>
        <dbReference type="ChEBI" id="CHEBI:29999"/>
        <dbReference type="ChEBI" id="CHEBI:30616"/>
        <dbReference type="ChEBI" id="CHEBI:83421"/>
        <dbReference type="ChEBI" id="CHEBI:456216"/>
        <dbReference type="EC" id="2.7.11.1"/>
    </reaction>
</comment>
<dbReference type="Gene3D" id="1.10.510.10">
    <property type="entry name" value="Transferase(Phosphotransferase) domain 1"/>
    <property type="match status" value="2"/>
</dbReference>
<evidence type="ECO:0000256" key="7">
    <source>
        <dbReference type="ARBA" id="ARBA00037982"/>
    </source>
</evidence>
<comment type="catalytic activity">
    <reaction evidence="8">
        <text>L-threonyl-[protein] + ATP = O-phospho-L-threonyl-[protein] + ADP + H(+)</text>
        <dbReference type="Rhea" id="RHEA:46608"/>
        <dbReference type="Rhea" id="RHEA-COMP:11060"/>
        <dbReference type="Rhea" id="RHEA-COMP:11605"/>
        <dbReference type="ChEBI" id="CHEBI:15378"/>
        <dbReference type="ChEBI" id="CHEBI:30013"/>
        <dbReference type="ChEBI" id="CHEBI:30616"/>
        <dbReference type="ChEBI" id="CHEBI:61977"/>
        <dbReference type="ChEBI" id="CHEBI:456216"/>
        <dbReference type="EC" id="2.7.11.1"/>
    </reaction>
</comment>
<dbReference type="CDD" id="cd14012">
    <property type="entry name" value="PK_eIF2AK_GCN2_rpt1"/>
    <property type="match status" value="1"/>
</dbReference>
<feature type="domain" description="Protein kinase" evidence="14">
    <location>
        <begin position="551"/>
        <end position="908"/>
    </location>
</feature>
<feature type="binding site" evidence="11">
    <location>
        <begin position="557"/>
        <end position="565"/>
    </location>
    <ligand>
        <name>ATP</name>
        <dbReference type="ChEBI" id="CHEBI:30616"/>
    </ligand>
</feature>
<evidence type="ECO:0000256" key="9">
    <source>
        <dbReference type="ARBA" id="ARBA00048679"/>
    </source>
</evidence>
<dbReference type="PANTHER" id="PTHR11042">
    <property type="entry name" value="EUKARYOTIC TRANSLATION INITIATION FACTOR 2-ALPHA KINASE EIF2-ALPHA KINASE -RELATED"/>
    <property type="match status" value="1"/>
</dbReference>
<evidence type="ECO:0000256" key="6">
    <source>
        <dbReference type="ARBA" id="ARBA00022840"/>
    </source>
</evidence>
<proteinExistence type="inferred from homology"/>
<organism evidence="16 17">
    <name type="scientific">Pneumocystis jirovecii (strain RU7)</name>
    <name type="common">Human pneumocystis pneumonia agent</name>
    <dbReference type="NCBI Taxonomy" id="1408657"/>
    <lineage>
        <taxon>Eukaryota</taxon>
        <taxon>Fungi</taxon>
        <taxon>Dikarya</taxon>
        <taxon>Ascomycota</taxon>
        <taxon>Taphrinomycotina</taxon>
        <taxon>Pneumocystomycetes</taxon>
        <taxon>Pneumocystaceae</taxon>
        <taxon>Pneumocystis</taxon>
    </lineage>
</organism>
<evidence type="ECO:0000256" key="13">
    <source>
        <dbReference type="SAM" id="Coils"/>
    </source>
</evidence>
<keyword evidence="13" id="KW-0175">Coiled coil</keyword>
<dbReference type="SMART" id="SM00220">
    <property type="entry name" value="S_TKc"/>
    <property type="match status" value="2"/>
</dbReference>
<dbReference type="GO" id="GO:0015934">
    <property type="term" value="C:large ribosomal subunit"/>
    <property type="evidence" value="ECO:0007669"/>
    <property type="project" value="EnsemblFungi"/>
</dbReference>
<dbReference type="CDD" id="cd23823">
    <property type="entry name" value="RWD_GCN2"/>
    <property type="match status" value="1"/>
</dbReference>
<dbReference type="GO" id="GO:0070314">
    <property type="term" value="P:G1 to G0 transition"/>
    <property type="evidence" value="ECO:0007669"/>
    <property type="project" value="EnsemblFungi"/>
</dbReference>
<reference evidence="17" key="1">
    <citation type="journal article" date="2016" name="Nat. Commun.">
        <title>Genome analysis of three Pneumocystis species reveals adaptation mechanisms to life exclusively in mammalian hosts.</title>
        <authorList>
            <person name="Ma L."/>
            <person name="Chen Z."/>
            <person name="Huang D.W."/>
            <person name="Kutty G."/>
            <person name="Ishihara M."/>
            <person name="Wang H."/>
            <person name="Abouelleil A."/>
            <person name="Bishop L."/>
            <person name="Davey E."/>
            <person name="Deng R."/>
            <person name="Deng X."/>
            <person name="Fan L."/>
            <person name="Fantoni G."/>
            <person name="Fitzgerald M."/>
            <person name="Gogineni E."/>
            <person name="Goldberg J.M."/>
            <person name="Handley G."/>
            <person name="Hu X."/>
            <person name="Huber C."/>
            <person name="Jiao X."/>
            <person name="Jones K."/>
            <person name="Levin J.Z."/>
            <person name="Liu Y."/>
            <person name="Macdonald P."/>
            <person name="Melnikov A."/>
            <person name="Raley C."/>
            <person name="Sassi M."/>
            <person name="Sherman B.T."/>
            <person name="Song X."/>
            <person name="Sykes S."/>
            <person name="Tran B."/>
            <person name="Walsh L."/>
            <person name="Xia Y."/>
            <person name="Yang J."/>
            <person name="Young S."/>
            <person name="Zeng Q."/>
            <person name="Zheng X."/>
            <person name="Stephens R."/>
            <person name="Nusbaum C."/>
            <person name="Birren B.W."/>
            <person name="Azadi P."/>
            <person name="Lempicki R.A."/>
            <person name="Cuomo C.A."/>
            <person name="Kovacs J.A."/>
        </authorList>
    </citation>
    <scope>NUCLEOTIDE SEQUENCE [LARGE SCALE GENOMIC DNA]</scope>
    <source>
        <strain evidence="17">RU7</strain>
    </source>
</reference>
<dbReference type="eggNOG" id="KOG1035">
    <property type="taxonomic scope" value="Eukaryota"/>
</dbReference>
<feature type="coiled-coil region" evidence="13">
    <location>
        <begin position="136"/>
        <end position="172"/>
    </location>
</feature>
<dbReference type="GO" id="GO:0003725">
    <property type="term" value="F:double-stranded RNA binding"/>
    <property type="evidence" value="ECO:0007669"/>
    <property type="project" value="EnsemblFungi"/>
</dbReference>
<dbReference type="SUPFAM" id="SSF56112">
    <property type="entry name" value="Protein kinase-like (PK-like)"/>
    <property type="match status" value="2"/>
</dbReference>
<dbReference type="SUPFAM" id="SSF52954">
    <property type="entry name" value="Class II aaRS ABD-related"/>
    <property type="match status" value="1"/>
</dbReference>
<dbReference type="PROSITE" id="PS00107">
    <property type="entry name" value="PROTEIN_KINASE_ATP"/>
    <property type="match status" value="1"/>
</dbReference>
<dbReference type="InterPro" id="IPR045864">
    <property type="entry name" value="aa-tRNA-synth_II/BPL/LPL"/>
</dbReference>
<dbReference type="GO" id="GO:0031369">
    <property type="term" value="F:translation initiation factor binding"/>
    <property type="evidence" value="ECO:0007669"/>
    <property type="project" value="EnsemblFungi"/>
</dbReference>
<dbReference type="GeneID" id="28939802"/>
<evidence type="ECO:0000256" key="12">
    <source>
        <dbReference type="PROSITE-ProRule" id="PRU10141"/>
    </source>
</evidence>
<dbReference type="GO" id="GO:1990625">
    <property type="term" value="P:negative regulation of cytoplasmic translational initiation in response to stress"/>
    <property type="evidence" value="ECO:0007669"/>
    <property type="project" value="EnsemblFungi"/>
</dbReference>
<dbReference type="GO" id="GO:0042803">
    <property type="term" value="F:protein homodimerization activity"/>
    <property type="evidence" value="ECO:0007669"/>
    <property type="project" value="EnsemblFungi"/>
</dbReference>
<keyword evidence="3" id="KW-0808">Transferase</keyword>
<dbReference type="FunFam" id="3.10.110.10:FF:000050">
    <property type="entry name" value="eIF-2-alpha kinase GCN2"/>
    <property type="match status" value="1"/>
</dbReference>
<keyword evidence="17" id="KW-1185">Reference proteome</keyword>
<dbReference type="EC" id="2.7.11.1" evidence="1"/>
<evidence type="ECO:0000256" key="4">
    <source>
        <dbReference type="ARBA" id="ARBA00022741"/>
    </source>
</evidence>
<dbReference type="GO" id="GO:0071232">
    <property type="term" value="P:cellular response to histidine"/>
    <property type="evidence" value="ECO:0007669"/>
    <property type="project" value="EnsemblFungi"/>
</dbReference>
<name>A0A0W4ZS67_PNEJ7</name>
<dbReference type="InterPro" id="IPR017441">
    <property type="entry name" value="Protein_kinase_ATP_BS"/>
</dbReference>
<dbReference type="InterPro" id="IPR006575">
    <property type="entry name" value="RWD_dom"/>
</dbReference>
<evidence type="ECO:0000313" key="17">
    <source>
        <dbReference type="Proteomes" id="UP000053447"/>
    </source>
</evidence>
<dbReference type="GO" id="GO:0010508">
    <property type="term" value="P:positive regulation of autophagy"/>
    <property type="evidence" value="ECO:0007669"/>
    <property type="project" value="EnsemblFungi"/>
</dbReference>
<dbReference type="EMBL" id="LFWA01000005">
    <property type="protein sequence ID" value="KTW31211.1"/>
    <property type="molecule type" value="Genomic_DNA"/>
</dbReference>
<accession>A0A0W4ZS67</accession>
<dbReference type="Pfam" id="PF00069">
    <property type="entry name" value="Pkinase"/>
    <property type="match status" value="3"/>
</dbReference>
<dbReference type="VEuPathDB" id="FungiDB:T551_01284"/>
<keyword evidence="2" id="KW-0723">Serine/threonine-protein kinase</keyword>
<dbReference type="Gene3D" id="3.10.110.10">
    <property type="entry name" value="Ubiquitin Conjugating Enzyme"/>
    <property type="match status" value="1"/>
</dbReference>
<dbReference type="GO" id="GO:0004694">
    <property type="term" value="F:eukaryotic translation initiation factor 2alpha kinase activity"/>
    <property type="evidence" value="ECO:0007669"/>
    <property type="project" value="EnsemblFungi"/>
</dbReference>
<dbReference type="GO" id="GO:0140469">
    <property type="term" value="P:GCN2-mediated signaling"/>
    <property type="evidence" value="ECO:0007669"/>
    <property type="project" value="EnsemblFungi"/>
</dbReference>
<dbReference type="Gene3D" id="3.40.50.800">
    <property type="entry name" value="Anticodon-binding domain"/>
    <property type="match status" value="1"/>
</dbReference>
<evidence type="ECO:0000256" key="11">
    <source>
        <dbReference type="PIRSR" id="PIRSR000660-2"/>
    </source>
</evidence>
<evidence type="ECO:0000256" key="5">
    <source>
        <dbReference type="ARBA" id="ARBA00022777"/>
    </source>
</evidence>
<dbReference type="GO" id="GO:0015935">
    <property type="term" value="C:small ribosomal subunit"/>
    <property type="evidence" value="ECO:0007669"/>
    <property type="project" value="EnsemblFungi"/>
</dbReference>
<feature type="binding site" evidence="11 12">
    <location>
        <position position="580"/>
    </location>
    <ligand>
        <name>ATP</name>
        <dbReference type="ChEBI" id="CHEBI:30616"/>
    </ligand>
</feature>
<dbReference type="GO" id="GO:0031571">
    <property type="term" value="P:mitotic G1 DNA damage checkpoint signaling"/>
    <property type="evidence" value="ECO:0007669"/>
    <property type="project" value="EnsemblFungi"/>
</dbReference>
<dbReference type="GO" id="GO:0034198">
    <property type="term" value="P:cellular response to amino acid starvation"/>
    <property type="evidence" value="ECO:0007669"/>
    <property type="project" value="EnsemblFungi"/>
</dbReference>
<dbReference type="SMART" id="SM00591">
    <property type="entry name" value="RWD"/>
    <property type="match status" value="1"/>
</dbReference>
<evidence type="ECO:0000259" key="15">
    <source>
        <dbReference type="PROSITE" id="PS50908"/>
    </source>
</evidence>
<evidence type="ECO:0000256" key="10">
    <source>
        <dbReference type="PIRSR" id="PIRSR000660-1"/>
    </source>
</evidence>
<dbReference type="RefSeq" id="XP_018230201.1">
    <property type="nucleotide sequence ID" value="XM_018373547.1"/>
</dbReference>
<dbReference type="InterPro" id="IPR008271">
    <property type="entry name" value="Ser/Thr_kinase_AS"/>
</dbReference>
<dbReference type="SUPFAM" id="SSF55681">
    <property type="entry name" value="Class II aaRS and biotin synthetases"/>
    <property type="match status" value="1"/>
</dbReference>
<dbReference type="PROSITE" id="PS00108">
    <property type="entry name" value="PROTEIN_KINASE_ST"/>
    <property type="match status" value="1"/>
</dbReference>
<keyword evidence="6 11" id="KW-0067">ATP-binding</keyword>
<dbReference type="GO" id="GO:1903833">
    <property type="term" value="P:positive regulation of cellular response to amino acid starvation"/>
    <property type="evidence" value="ECO:0007669"/>
    <property type="project" value="EnsemblFungi"/>
</dbReference>
<evidence type="ECO:0000256" key="8">
    <source>
        <dbReference type="ARBA" id="ARBA00047899"/>
    </source>
</evidence>
<dbReference type="InterPro" id="IPR036621">
    <property type="entry name" value="Anticodon-bd_dom_sf"/>
</dbReference>
<evidence type="ECO:0000313" key="16">
    <source>
        <dbReference type="EMBL" id="KTW31211.1"/>
    </source>
</evidence>
<evidence type="ECO:0000256" key="3">
    <source>
        <dbReference type="ARBA" id="ARBA00022679"/>
    </source>
</evidence>
<dbReference type="OrthoDB" id="341578at2759"/>
<comment type="similarity">
    <text evidence="7">Belongs to the protein kinase superfamily. Ser/Thr protein kinase family. GCN2 subfamily.</text>
</comment>
<dbReference type="GO" id="GO:0000049">
    <property type="term" value="F:tRNA binding"/>
    <property type="evidence" value="ECO:0007669"/>
    <property type="project" value="EnsemblFungi"/>
</dbReference>
<dbReference type="InterPro" id="IPR050339">
    <property type="entry name" value="CC_SR_Kinase"/>
</dbReference>
<comment type="caution">
    <text evidence="16">The sequence shown here is derived from an EMBL/GenBank/DDBJ whole genome shotgun (WGS) entry which is preliminary data.</text>
</comment>
<feature type="domain" description="RWD" evidence="15">
    <location>
        <begin position="14"/>
        <end position="127"/>
    </location>
</feature>
<dbReference type="InterPro" id="IPR024435">
    <property type="entry name" value="HisRS-related_dom"/>
</dbReference>
<keyword evidence="4 11" id="KW-0547">Nucleotide-binding</keyword>
<dbReference type="SUPFAM" id="SSF54495">
    <property type="entry name" value="UBC-like"/>
    <property type="match status" value="1"/>
</dbReference>
<evidence type="ECO:0000256" key="1">
    <source>
        <dbReference type="ARBA" id="ARBA00012513"/>
    </source>
</evidence>
<protein>
    <recommendedName>
        <fullName evidence="1">non-specific serine/threonine protein kinase</fullName>
        <ecNumber evidence="1">2.7.11.1</ecNumber>
    </recommendedName>
</protein>
<dbReference type="Gene3D" id="3.30.200.20">
    <property type="entry name" value="Phosphorylase Kinase, domain 1"/>
    <property type="match status" value="1"/>
</dbReference>
<dbReference type="InterPro" id="IPR000719">
    <property type="entry name" value="Prot_kinase_dom"/>
</dbReference>
<dbReference type="InterPro" id="IPR016255">
    <property type="entry name" value="Gcn2"/>
</dbReference>
<feature type="domain" description="Protein kinase" evidence="14">
    <location>
        <begin position="232"/>
        <end position="505"/>
    </location>
</feature>